<comment type="caution">
    <text evidence="2">The sequence shown here is derived from an EMBL/GenBank/DDBJ whole genome shotgun (WGS) entry which is preliminary data.</text>
</comment>
<evidence type="ECO:0000313" key="2">
    <source>
        <dbReference type="EMBL" id="KAI6659726.1"/>
    </source>
</evidence>
<proteinExistence type="predicted"/>
<gene>
    <name evidence="2" type="ORF">LOD99_10695</name>
</gene>
<dbReference type="InterPro" id="IPR036397">
    <property type="entry name" value="RNaseH_sf"/>
</dbReference>
<reference evidence="2 3" key="1">
    <citation type="journal article" date="2023" name="BMC Biol.">
        <title>The compact genome of the sponge Oopsacas minuta (Hexactinellida) is lacking key metazoan core genes.</title>
        <authorList>
            <person name="Santini S."/>
            <person name="Schenkelaars Q."/>
            <person name="Jourda C."/>
            <person name="Duchesne M."/>
            <person name="Belahbib H."/>
            <person name="Rocher C."/>
            <person name="Selva M."/>
            <person name="Riesgo A."/>
            <person name="Vervoort M."/>
            <person name="Leys S.P."/>
            <person name="Kodjabachian L."/>
            <person name="Le Bivic A."/>
            <person name="Borchiellini C."/>
            <person name="Claverie J.M."/>
            <person name="Renard E."/>
        </authorList>
    </citation>
    <scope>NUCLEOTIDE SEQUENCE [LARGE SCALE GENOMIC DNA]</scope>
    <source>
        <strain evidence="2">SPO-2</strain>
    </source>
</reference>
<keyword evidence="3" id="KW-1185">Reference proteome</keyword>
<organism evidence="2 3">
    <name type="scientific">Oopsacas minuta</name>
    <dbReference type="NCBI Taxonomy" id="111878"/>
    <lineage>
        <taxon>Eukaryota</taxon>
        <taxon>Metazoa</taxon>
        <taxon>Porifera</taxon>
        <taxon>Hexactinellida</taxon>
        <taxon>Hexasterophora</taxon>
        <taxon>Lyssacinosida</taxon>
        <taxon>Leucopsacidae</taxon>
        <taxon>Oopsacas</taxon>
    </lineage>
</organism>
<accession>A0AAV7KHB7</accession>
<dbReference type="EMBL" id="JAKMXF010000052">
    <property type="protein sequence ID" value="KAI6659726.1"/>
    <property type="molecule type" value="Genomic_DNA"/>
</dbReference>
<dbReference type="Gene3D" id="3.30.420.10">
    <property type="entry name" value="Ribonuclease H-like superfamily/Ribonuclease H"/>
    <property type="match status" value="1"/>
</dbReference>
<evidence type="ECO:0000313" key="3">
    <source>
        <dbReference type="Proteomes" id="UP001165289"/>
    </source>
</evidence>
<dbReference type="Proteomes" id="UP001165289">
    <property type="component" value="Unassembled WGS sequence"/>
</dbReference>
<feature type="region of interest" description="Disordered" evidence="1">
    <location>
        <begin position="99"/>
        <end position="138"/>
    </location>
</feature>
<sequence>MDGAPSVVTRDSFVTYKVAFDKTFCTSSKYAMKGSLIRSITDKREDWSYYLEQVTYSTNIRPQETTQYSAFELVHSYRKPRLPIEPESLSFLYPDVNFGNTSDKNDDNNDLDDLEQAMKRDQQESFSHAGENLINSKK</sequence>
<dbReference type="AlphaFoldDB" id="A0AAV7KHB7"/>
<protein>
    <submittedName>
        <fullName evidence="2">Uncharacterized protein</fullName>
    </submittedName>
</protein>
<evidence type="ECO:0000256" key="1">
    <source>
        <dbReference type="SAM" id="MobiDB-lite"/>
    </source>
</evidence>
<dbReference type="GO" id="GO:0003676">
    <property type="term" value="F:nucleic acid binding"/>
    <property type="evidence" value="ECO:0007669"/>
    <property type="project" value="InterPro"/>
</dbReference>
<name>A0AAV7KHB7_9METZ</name>